<gene>
    <name evidence="1" type="ORF">CEXT_422621</name>
</gene>
<organism evidence="1 2">
    <name type="scientific">Caerostris extrusa</name>
    <name type="common">Bark spider</name>
    <name type="synonym">Caerostris bankana</name>
    <dbReference type="NCBI Taxonomy" id="172846"/>
    <lineage>
        <taxon>Eukaryota</taxon>
        <taxon>Metazoa</taxon>
        <taxon>Ecdysozoa</taxon>
        <taxon>Arthropoda</taxon>
        <taxon>Chelicerata</taxon>
        <taxon>Arachnida</taxon>
        <taxon>Araneae</taxon>
        <taxon>Araneomorphae</taxon>
        <taxon>Entelegynae</taxon>
        <taxon>Araneoidea</taxon>
        <taxon>Araneidae</taxon>
        <taxon>Caerostris</taxon>
    </lineage>
</organism>
<protein>
    <submittedName>
        <fullName evidence="1">Uncharacterized protein</fullName>
    </submittedName>
</protein>
<name>A0AAV4MCG1_CAEEX</name>
<accession>A0AAV4MCG1</accession>
<reference evidence="1 2" key="1">
    <citation type="submission" date="2021-06" db="EMBL/GenBank/DDBJ databases">
        <title>Caerostris extrusa draft genome.</title>
        <authorList>
            <person name="Kono N."/>
            <person name="Arakawa K."/>
        </authorList>
    </citation>
    <scope>NUCLEOTIDE SEQUENCE [LARGE SCALE GENOMIC DNA]</scope>
</reference>
<sequence length="81" mass="9514">MRSLYWKDLNNDEMVPNARNSSKPDLVKVEKIRDPEVLGVKRVVQRRKVWEDKGANLSFLNVIYAATSFHKCLSMKELYDE</sequence>
<evidence type="ECO:0000313" key="2">
    <source>
        <dbReference type="Proteomes" id="UP001054945"/>
    </source>
</evidence>
<comment type="caution">
    <text evidence="1">The sequence shown here is derived from an EMBL/GenBank/DDBJ whole genome shotgun (WGS) entry which is preliminary data.</text>
</comment>
<dbReference type="EMBL" id="BPLR01019643">
    <property type="protein sequence ID" value="GIX70043.1"/>
    <property type="molecule type" value="Genomic_DNA"/>
</dbReference>
<proteinExistence type="predicted"/>
<keyword evidence="2" id="KW-1185">Reference proteome</keyword>
<evidence type="ECO:0000313" key="1">
    <source>
        <dbReference type="EMBL" id="GIX70043.1"/>
    </source>
</evidence>
<dbReference type="AlphaFoldDB" id="A0AAV4MCG1"/>
<dbReference type="Proteomes" id="UP001054945">
    <property type="component" value="Unassembled WGS sequence"/>
</dbReference>